<keyword evidence="6 9" id="KW-0418">Kinase</keyword>
<dbReference type="NCBIfam" id="TIGR00154">
    <property type="entry name" value="ispE"/>
    <property type="match status" value="1"/>
</dbReference>
<dbReference type="GO" id="GO:0050515">
    <property type="term" value="F:4-(cytidine 5'-diphospho)-2-C-methyl-D-erythritol kinase activity"/>
    <property type="evidence" value="ECO:0007669"/>
    <property type="project" value="UniProtKB-UniRule"/>
</dbReference>
<evidence type="ECO:0000256" key="4">
    <source>
        <dbReference type="ARBA" id="ARBA00022679"/>
    </source>
</evidence>
<dbReference type="EMBL" id="BSEO01000001">
    <property type="protein sequence ID" value="GLJ79465.1"/>
    <property type="molecule type" value="Genomic_DNA"/>
</dbReference>
<evidence type="ECO:0000256" key="8">
    <source>
        <dbReference type="ARBA" id="ARBA00032554"/>
    </source>
</evidence>
<feature type="binding site" evidence="9">
    <location>
        <begin position="100"/>
        <end position="110"/>
    </location>
    <ligand>
        <name>ATP</name>
        <dbReference type="ChEBI" id="CHEBI:30616"/>
    </ligand>
</feature>
<evidence type="ECO:0000256" key="7">
    <source>
        <dbReference type="ARBA" id="ARBA00022840"/>
    </source>
</evidence>
<reference evidence="12" key="2">
    <citation type="submission" date="2023-01" db="EMBL/GenBank/DDBJ databases">
        <authorList>
            <person name="Sun Q."/>
            <person name="Evtushenko L."/>
        </authorList>
    </citation>
    <scope>NUCLEOTIDE SEQUENCE</scope>
    <source>
        <strain evidence="12">VKM Ac-1447</strain>
    </source>
</reference>
<comment type="caution">
    <text evidence="12">The sequence shown here is derived from an EMBL/GenBank/DDBJ whole genome shotgun (WGS) entry which is preliminary data.</text>
</comment>
<dbReference type="InterPro" id="IPR006204">
    <property type="entry name" value="GHMP_kinase_N_dom"/>
</dbReference>
<keyword evidence="9" id="KW-0414">Isoprene biosynthesis</keyword>
<dbReference type="Proteomes" id="UP001142317">
    <property type="component" value="Unassembled WGS sequence"/>
</dbReference>
<evidence type="ECO:0000259" key="10">
    <source>
        <dbReference type="Pfam" id="PF00288"/>
    </source>
</evidence>
<name>A0A9W6HG62_9MICO</name>
<feature type="domain" description="GHMP kinase N-terminal" evidence="10">
    <location>
        <begin position="72"/>
        <end position="150"/>
    </location>
</feature>
<protein>
    <recommendedName>
        <fullName evidence="3 9">4-diphosphocytidyl-2-C-methyl-D-erythritol kinase</fullName>
        <shortName evidence="9">CMK</shortName>
        <ecNumber evidence="2 9">2.7.1.148</ecNumber>
    </recommendedName>
    <alternativeName>
        <fullName evidence="8 9">4-(cytidine-5'-diphospho)-2-C-methyl-D-erythritol kinase</fullName>
    </alternativeName>
</protein>
<dbReference type="Gene3D" id="3.30.230.10">
    <property type="match status" value="1"/>
</dbReference>
<dbReference type="GO" id="GO:0016114">
    <property type="term" value="P:terpenoid biosynthetic process"/>
    <property type="evidence" value="ECO:0007669"/>
    <property type="project" value="UniProtKB-UniRule"/>
</dbReference>
<feature type="domain" description="GHMP kinase C-terminal" evidence="11">
    <location>
        <begin position="215"/>
        <end position="290"/>
    </location>
</feature>
<dbReference type="NCBIfam" id="NF002870">
    <property type="entry name" value="PRK03188.1"/>
    <property type="match status" value="1"/>
</dbReference>
<dbReference type="HAMAP" id="MF_00061">
    <property type="entry name" value="IspE"/>
    <property type="match status" value="1"/>
</dbReference>
<dbReference type="EC" id="2.7.1.148" evidence="2 9"/>
<comment type="catalytic activity">
    <reaction evidence="9">
        <text>4-CDP-2-C-methyl-D-erythritol + ATP = 4-CDP-2-C-methyl-D-erythritol 2-phosphate + ADP + H(+)</text>
        <dbReference type="Rhea" id="RHEA:18437"/>
        <dbReference type="ChEBI" id="CHEBI:15378"/>
        <dbReference type="ChEBI" id="CHEBI:30616"/>
        <dbReference type="ChEBI" id="CHEBI:57823"/>
        <dbReference type="ChEBI" id="CHEBI:57919"/>
        <dbReference type="ChEBI" id="CHEBI:456216"/>
        <dbReference type="EC" id="2.7.1.148"/>
    </reaction>
</comment>
<comment type="similarity">
    <text evidence="1 9">Belongs to the GHMP kinase family. IspE subfamily.</text>
</comment>
<evidence type="ECO:0000256" key="9">
    <source>
        <dbReference type="HAMAP-Rule" id="MF_00061"/>
    </source>
</evidence>
<evidence type="ECO:0000256" key="5">
    <source>
        <dbReference type="ARBA" id="ARBA00022741"/>
    </source>
</evidence>
<sequence>MPGSVRVRAPGKINLFLEVGDVQPDGYHDVASVYQAVSLVEQVTATPADAFSVRVVDESGAAVPGVPTDDRNLALRAARLVAREVGYLGGVHLDIRKAVPVAGGMGGGSADAAAALVACDALWGAGLTSPALHELAARLGADVPFSLLGGSAVGTGRGDRLSPALARARFDWVIVTDGGGLSTPAVYAELDRLRGGGRPDIEPAPRPPAVDPVILQALRSGSPDVLAGALRNDLQDAACALRPDLADLLDQGAAAGAVAGLVSGSGPTVAFLAAGDESARRLQQTLSAAGRRARHVYGPVTGAKVVTR</sequence>
<dbReference type="InterPro" id="IPR013750">
    <property type="entry name" value="GHMP_kinase_C_dom"/>
</dbReference>
<comment type="function">
    <text evidence="9">Catalyzes the phosphorylation of the position 2 hydroxy group of 4-diphosphocytidyl-2C-methyl-D-erythritol.</text>
</comment>
<dbReference type="InterPro" id="IPR004424">
    <property type="entry name" value="IspE"/>
</dbReference>
<evidence type="ECO:0000313" key="13">
    <source>
        <dbReference type="Proteomes" id="UP001142317"/>
    </source>
</evidence>
<evidence type="ECO:0000256" key="6">
    <source>
        <dbReference type="ARBA" id="ARBA00022777"/>
    </source>
</evidence>
<dbReference type="InterPro" id="IPR036554">
    <property type="entry name" value="GHMP_kinase_C_sf"/>
</dbReference>
<evidence type="ECO:0000313" key="12">
    <source>
        <dbReference type="EMBL" id="GLJ79465.1"/>
    </source>
</evidence>
<dbReference type="InterPro" id="IPR020568">
    <property type="entry name" value="Ribosomal_Su5_D2-typ_SF"/>
</dbReference>
<keyword evidence="4 9" id="KW-0808">Transferase</keyword>
<dbReference type="GO" id="GO:0005524">
    <property type="term" value="F:ATP binding"/>
    <property type="evidence" value="ECO:0007669"/>
    <property type="project" value="UniProtKB-UniRule"/>
</dbReference>
<evidence type="ECO:0000256" key="1">
    <source>
        <dbReference type="ARBA" id="ARBA00009684"/>
    </source>
</evidence>
<dbReference type="InterPro" id="IPR014721">
    <property type="entry name" value="Ribsml_uS5_D2-typ_fold_subgr"/>
</dbReference>
<gene>
    <name evidence="9 12" type="primary">ispE</name>
    <name evidence="12" type="ORF">GCM10017586_11470</name>
</gene>
<feature type="active site" evidence="9">
    <location>
        <position position="142"/>
    </location>
</feature>
<evidence type="ECO:0000259" key="11">
    <source>
        <dbReference type="Pfam" id="PF08544"/>
    </source>
</evidence>
<organism evidence="12 13">
    <name type="scientific">Microbacterium imperiale</name>
    <dbReference type="NCBI Taxonomy" id="33884"/>
    <lineage>
        <taxon>Bacteria</taxon>
        <taxon>Bacillati</taxon>
        <taxon>Actinomycetota</taxon>
        <taxon>Actinomycetes</taxon>
        <taxon>Micrococcales</taxon>
        <taxon>Microbacteriaceae</taxon>
        <taxon>Microbacterium</taxon>
    </lineage>
</organism>
<dbReference type="Pfam" id="PF08544">
    <property type="entry name" value="GHMP_kinases_C"/>
    <property type="match status" value="1"/>
</dbReference>
<dbReference type="PANTHER" id="PTHR43527">
    <property type="entry name" value="4-DIPHOSPHOCYTIDYL-2-C-METHYL-D-ERYTHRITOL KINASE, CHLOROPLASTIC"/>
    <property type="match status" value="1"/>
</dbReference>
<keyword evidence="5 9" id="KW-0547">Nucleotide-binding</keyword>
<proteinExistence type="inferred from homology"/>
<dbReference type="Gene3D" id="3.30.70.890">
    <property type="entry name" value="GHMP kinase, C-terminal domain"/>
    <property type="match status" value="1"/>
</dbReference>
<dbReference type="SUPFAM" id="SSF55060">
    <property type="entry name" value="GHMP Kinase, C-terminal domain"/>
    <property type="match status" value="1"/>
</dbReference>
<dbReference type="GO" id="GO:0019288">
    <property type="term" value="P:isopentenyl diphosphate biosynthetic process, methylerythritol 4-phosphate pathway"/>
    <property type="evidence" value="ECO:0007669"/>
    <property type="project" value="UniProtKB-UniRule"/>
</dbReference>
<dbReference type="AlphaFoldDB" id="A0A9W6HG62"/>
<reference evidence="12" key="1">
    <citation type="journal article" date="2014" name="Int. J. Syst. Evol. Microbiol.">
        <title>Complete genome sequence of Corynebacterium casei LMG S-19264T (=DSM 44701T), isolated from a smear-ripened cheese.</title>
        <authorList>
            <consortium name="US DOE Joint Genome Institute (JGI-PGF)"/>
            <person name="Walter F."/>
            <person name="Albersmeier A."/>
            <person name="Kalinowski J."/>
            <person name="Ruckert C."/>
        </authorList>
    </citation>
    <scope>NUCLEOTIDE SEQUENCE</scope>
    <source>
        <strain evidence="12">VKM Ac-1447</strain>
    </source>
</reference>
<evidence type="ECO:0000256" key="2">
    <source>
        <dbReference type="ARBA" id="ARBA00012052"/>
    </source>
</evidence>
<dbReference type="Pfam" id="PF00288">
    <property type="entry name" value="GHMP_kinases_N"/>
    <property type="match status" value="1"/>
</dbReference>
<accession>A0A9W6HG62</accession>
<dbReference type="PANTHER" id="PTHR43527:SF2">
    <property type="entry name" value="4-DIPHOSPHOCYTIDYL-2-C-METHYL-D-ERYTHRITOL KINASE, CHLOROPLASTIC"/>
    <property type="match status" value="1"/>
</dbReference>
<keyword evidence="13" id="KW-1185">Reference proteome</keyword>
<keyword evidence="7 9" id="KW-0067">ATP-binding</keyword>
<evidence type="ECO:0000256" key="3">
    <source>
        <dbReference type="ARBA" id="ARBA00017473"/>
    </source>
</evidence>
<comment type="pathway">
    <text evidence="9">Isoprenoid biosynthesis; isopentenyl diphosphate biosynthesis via DXP pathway; isopentenyl diphosphate from 1-deoxy-D-xylulose 5-phosphate: step 3/6.</text>
</comment>
<dbReference type="PIRSF" id="PIRSF010376">
    <property type="entry name" value="IspE"/>
    <property type="match status" value="1"/>
</dbReference>
<dbReference type="SUPFAM" id="SSF54211">
    <property type="entry name" value="Ribosomal protein S5 domain 2-like"/>
    <property type="match status" value="1"/>
</dbReference>
<feature type="active site" evidence="9">
    <location>
        <position position="12"/>
    </location>
</feature>